<gene>
    <name evidence="1" type="ORF">A2T98_02355</name>
</gene>
<comment type="caution">
    <text evidence="1">The sequence shown here is derived from an EMBL/GenBank/DDBJ whole genome shotgun (WGS) entry which is preliminary data.</text>
</comment>
<dbReference type="SUPFAM" id="SSF53335">
    <property type="entry name" value="S-adenosyl-L-methionine-dependent methyltransferases"/>
    <property type="match status" value="1"/>
</dbReference>
<evidence type="ECO:0000313" key="2">
    <source>
        <dbReference type="Proteomes" id="UP000076555"/>
    </source>
</evidence>
<dbReference type="EMBL" id="LWAJ01000023">
    <property type="protein sequence ID" value="KZL51436.1"/>
    <property type="molecule type" value="Genomic_DNA"/>
</dbReference>
<dbReference type="InterPro" id="IPR029063">
    <property type="entry name" value="SAM-dependent_MTases_sf"/>
</dbReference>
<dbReference type="AlphaFoldDB" id="A0A166KQW5"/>
<evidence type="ECO:0008006" key="3">
    <source>
        <dbReference type="Google" id="ProtNLM"/>
    </source>
</evidence>
<evidence type="ECO:0000313" key="1">
    <source>
        <dbReference type="EMBL" id="KZL51436.1"/>
    </source>
</evidence>
<sequence length="256" mass="29798">MNKKLDYKQIAEIYSNKEKYDRELNDSQMDFHRLLIETLEWKIPNLMLVTKPNFFPKTVAEVGCFNGHLIGNIIINGNKNFCRFGYDVNNKAINLAKKMYSNVEFFSEDIFESNNFFDLLILSDILEHIEDDIGFLKKAAKISNYILLNLPLEKSLSNIHRKYGFEDPSGHLRSYSLKDAKKVIKLSGLSIVNFHTTCVLESRIFDKILDLKLVHGKETASSYRKKKIILSLLRSNHWLMKMYFGHNLFAFLSSPK</sequence>
<dbReference type="Proteomes" id="UP000076555">
    <property type="component" value="Unassembled WGS sequence"/>
</dbReference>
<name>A0A166KQW5_NODSP</name>
<dbReference type="OrthoDB" id="9810247at2"/>
<organism evidence="1 2">
    <name type="scientific">Nodularia spumigena CENA596</name>
    <dbReference type="NCBI Taxonomy" id="1819295"/>
    <lineage>
        <taxon>Bacteria</taxon>
        <taxon>Bacillati</taxon>
        <taxon>Cyanobacteriota</taxon>
        <taxon>Cyanophyceae</taxon>
        <taxon>Nostocales</taxon>
        <taxon>Nodulariaceae</taxon>
        <taxon>Nodularia</taxon>
    </lineage>
</organism>
<reference evidence="1 2" key="1">
    <citation type="submission" date="2016-04" db="EMBL/GenBank/DDBJ databases">
        <title>Draft Genome Assembly of the Bloom-forming Cyanobacterium Nodularia spumigena Strain CENA596 in Shrimp Production Ponds.</title>
        <authorList>
            <person name="Popin R.V."/>
            <person name="Rigonato J."/>
            <person name="Abreu V.A."/>
            <person name="Andreote A.P."/>
            <person name="Silveira S.B."/>
            <person name="Odebrecht C."/>
            <person name="Fiore M.F."/>
        </authorList>
    </citation>
    <scope>NUCLEOTIDE SEQUENCE [LARGE SCALE GENOMIC DNA]</scope>
    <source>
        <strain evidence="1 2">CENA596</strain>
    </source>
</reference>
<dbReference type="Gene3D" id="3.40.50.150">
    <property type="entry name" value="Vaccinia Virus protein VP39"/>
    <property type="match status" value="1"/>
</dbReference>
<proteinExistence type="predicted"/>
<dbReference type="RefSeq" id="WP_063871396.1">
    <property type="nucleotide sequence ID" value="NZ_CAWMRI010000023.1"/>
</dbReference>
<dbReference type="Pfam" id="PF13489">
    <property type="entry name" value="Methyltransf_23"/>
    <property type="match status" value="1"/>
</dbReference>
<protein>
    <recommendedName>
        <fullName evidence="3">Methyltransferase type 11</fullName>
    </recommendedName>
</protein>
<accession>A0A166KQW5</accession>